<dbReference type="EMBL" id="JBBAYM010000293">
    <property type="protein sequence ID" value="MEI5617172.1"/>
    <property type="molecule type" value="Genomic_DNA"/>
</dbReference>
<protein>
    <submittedName>
        <fullName evidence="1">Uncharacterized protein</fullName>
    </submittedName>
</protein>
<name>A0ABU8GVD7_9ACTN</name>
<keyword evidence="2" id="KW-1185">Reference proteome</keyword>
<evidence type="ECO:0000313" key="2">
    <source>
        <dbReference type="Proteomes" id="UP001365781"/>
    </source>
</evidence>
<proteinExistence type="predicted"/>
<dbReference type="Proteomes" id="UP001365781">
    <property type="component" value="Unassembled WGS sequence"/>
</dbReference>
<organism evidence="1 2">
    <name type="scientific">Streptomyces brasiliscabiei</name>
    <dbReference type="NCBI Taxonomy" id="2736302"/>
    <lineage>
        <taxon>Bacteria</taxon>
        <taxon>Bacillati</taxon>
        <taxon>Actinomycetota</taxon>
        <taxon>Actinomycetes</taxon>
        <taxon>Kitasatosporales</taxon>
        <taxon>Streptomycetaceae</taxon>
        <taxon>Streptomyces</taxon>
    </lineage>
</organism>
<sequence length="80" mass="8349">MPITVTEIRVVPSHLNLDSHNLTGDAAKAAADAVSTFMKGENFNSLLNDVLGGKNLAASQNNGGHDLVKLVNANLQPLNA</sequence>
<feature type="non-terminal residue" evidence="1">
    <location>
        <position position="80"/>
    </location>
</feature>
<reference evidence="1 2" key="1">
    <citation type="submission" date="2024-03" db="EMBL/GenBank/DDBJ databases">
        <title>First Report of Pectobacterium brasiliscabiei causing potato scab in china.</title>
        <authorList>
            <person name="Handique U."/>
        </authorList>
    </citation>
    <scope>NUCLEOTIDE SEQUENCE [LARGE SCALE GENOMIC DNA]</scope>
    <source>
        <strain evidence="1 2">ZRIMU1503</strain>
    </source>
</reference>
<gene>
    <name evidence="1" type="ORF">WB403_49635</name>
</gene>
<accession>A0ABU8GVD7</accession>
<dbReference type="RefSeq" id="WP_336559070.1">
    <property type="nucleotide sequence ID" value="NZ_JBBAYM010000293.1"/>
</dbReference>
<comment type="caution">
    <text evidence="1">The sequence shown here is derived from an EMBL/GenBank/DDBJ whole genome shotgun (WGS) entry which is preliminary data.</text>
</comment>
<evidence type="ECO:0000313" key="1">
    <source>
        <dbReference type="EMBL" id="MEI5617172.1"/>
    </source>
</evidence>